<dbReference type="EC" id="3.5.1.4" evidence="2"/>
<evidence type="ECO:0000313" key="3">
    <source>
        <dbReference type="Proteomes" id="UP001521209"/>
    </source>
</evidence>
<organism evidence="2 3">
    <name type="scientific">Acidiphilium iwatense</name>
    <dbReference type="NCBI Taxonomy" id="768198"/>
    <lineage>
        <taxon>Bacteria</taxon>
        <taxon>Pseudomonadati</taxon>
        <taxon>Pseudomonadota</taxon>
        <taxon>Alphaproteobacteria</taxon>
        <taxon>Acetobacterales</taxon>
        <taxon>Acidocellaceae</taxon>
        <taxon>Acidiphilium</taxon>
    </lineage>
</organism>
<dbReference type="SUPFAM" id="SSF75304">
    <property type="entry name" value="Amidase signature (AS) enzymes"/>
    <property type="match status" value="1"/>
</dbReference>
<dbReference type="GO" id="GO:0004040">
    <property type="term" value="F:amidase activity"/>
    <property type="evidence" value="ECO:0007669"/>
    <property type="project" value="UniProtKB-EC"/>
</dbReference>
<sequence>MNRTPLLAEDPDLGIVKRLDLPGNPSAPLAGLDVVVKDLFDIAGEETSFGNPDWARRHGPALTHAWVVARLLDAGARITAKTTTVELAFGLEGRNIHYGTPVNPKAPDRLPGGSSCGSAAMVAAGLAHAGIGSDTGGSVRIPASYCGIYGLRPSFGAISLSGAAALSPSFDTAGWFARDAATMLRVGRALLPSSPPLSGTFLRVGPAWDNADAAVRAALEPVAAQLGPMPDIDPAPEGLDSLFAAQRAVRDRETWLALGGFIEKVKPTLDPITAARCAATKRASAEAAEAGLAIRRTFTARMAALLEGGAVLVLPTSPCPAPMRDADQPSLDIIRTRTIRVGIISAFAGLPELTIPVATVDGAPVGLSLIAGRGRDIALLELAATLNLA</sequence>
<reference evidence="2 3" key="1">
    <citation type="submission" date="2022-01" db="EMBL/GenBank/DDBJ databases">
        <authorList>
            <person name="Won M."/>
            <person name="Kim S.-J."/>
            <person name="Kwon S.-W."/>
        </authorList>
    </citation>
    <scope>NUCLEOTIDE SEQUENCE [LARGE SCALE GENOMIC DNA]</scope>
    <source>
        <strain evidence="2 3">KCTC 23505</strain>
    </source>
</reference>
<comment type="caution">
    <text evidence="2">The sequence shown here is derived from an EMBL/GenBank/DDBJ whole genome shotgun (WGS) entry which is preliminary data.</text>
</comment>
<keyword evidence="2" id="KW-0378">Hydrolase</keyword>
<proteinExistence type="predicted"/>
<gene>
    <name evidence="2" type="ORF">L2A60_02600</name>
</gene>
<dbReference type="InterPro" id="IPR036928">
    <property type="entry name" value="AS_sf"/>
</dbReference>
<dbReference type="Gene3D" id="3.90.1300.10">
    <property type="entry name" value="Amidase signature (AS) domain"/>
    <property type="match status" value="1"/>
</dbReference>
<keyword evidence="3" id="KW-1185">Reference proteome</keyword>
<dbReference type="PANTHER" id="PTHR46310">
    <property type="entry name" value="AMIDASE 1"/>
    <property type="match status" value="1"/>
</dbReference>
<dbReference type="EMBL" id="JAKGBZ010000003">
    <property type="protein sequence ID" value="MCF3945574.1"/>
    <property type="molecule type" value="Genomic_DNA"/>
</dbReference>
<name>A0ABS9DS63_9PROT</name>
<feature type="domain" description="Amidase" evidence="1">
    <location>
        <begin position="280"/>
        <end position="380"/>
    </location>
</feature>
<accession>A0ABS9DS63</accession>
<dbReference type="RefSeq" id="WP_235702813.1">
    <property type="nucleotide sequence ID" value="NZ_JAKGBZ010000003.1"/>
</dbReference>
<evidence type="ECO:0000313" key="2">
    <source>
        <dbReference type="EMBL" id="MCF3945574.1"/>
    </source>
</evidence>
<dbReference type="Pfam" id="PF01425">
    <property type="entry name" value="Amidase"/>
    <property type="match status" value="2"/>
</dbReference>
<protein>
    <submittedName>
        <fullName evidence="2">Amidase</fullName>
        <ecNumber evidence="2">3.5.1.4</ecNumber>
    </submittedName>
</protein>
<dbReference type="InterPro" id="IPR023631">
    <property type="entry name" value="Amidase_dom"/>
</dbReference>
<dbReference type="PANTHER" id="PTHR46310:SF7">
    <property type="entry name" value="AMIDASE 1"/>
    <property type="match status" value="1"/>
</dbReference>
<dbReference type="NCBIfam" id="NF006169">
    <property type="entry name" value="PRK08310.1"/>
    <property type="match status" value="1"/>
</dbReference>
<evidence type="ECO:0000259" key="1">
    <source>
        <dbReference type="Pfam" id="PF01425"/>
    </source>
</evidence>
<feature type="domain" description="Amidase" evidence="1">
    <location>
        <begin position="23"/>
        <end position="191"/>
    </location>
</feature>
<dbReference type="Proteomes" id="UP001521209">
    <property type="component" value="Unassembled WGS sequence"/>
</dbReference>